<dbReference type="InterPro" id="IPR036282">
    <property type="entry name" value="Glutathione-S-Trfase_C_sf"/>
</dbReference>
<comment type="similarity">
    <text evidence="4">Belongs to the GST superfamily.</text>
</comment>
<evidence type="ECO:0000259" key="7">
    <source>
        <dbReference type="PROSITE" id="PS50405"/>
    </source>
</evidence>
<dbReference type="InterPro" id="IPR001662">
    <property type="entry name" value="EF1B_G_C"/>
</dbReference>
<feature type="domain" description="GST N-terminal" evidence="6">
    <location>
        <begin position="1"/>
        <end position="81"/>
    </location>
</feature>
<evidence type="ECO:0000313" key="8">
    <source>
        <dbReference type="EMBL" id="KUF95216.1"/>
    </source>
</evidence>
<dbReference type="FunFam" id="1.20.1050.10:FF:000006">
    <property type="entry name" value="Elongation factor 1 gamma"/>
    <property type="match status" value="1"/>
</dbReference>
<dbReference type="SFLD" id="SFLDS00019">
    <property type="entry name" value="Glutathione_Transferase_(cytos"/>
    <property type="match status" value="1"/>
</dbReference>
<evidence type="ECO:0000259" key="6">
    <source>
        <dbReference type="PROSITE" id="PS50404"/>
    </source>
</evidence>
<dbReference type="Gene3D" id="3.30.70.1010">
    <property type="entry name" value="Translation elongation factor EF1B, gamma chain, conserved domain"/>
    <property type="match status" value="1"/>
</dbReference>
<dbReference type="Gene3D" id="1.20.1050.10">
    <property type="match status" value="1"/>
</dbReference>
<accession>A0A0W8DFT4</accession>
<name>A0A0W8DFT4_PHYNI</name>
<dbReference type="SMART" id="SM01183">
    <property type="entry name" value="EF1G"/>
    <property type="match status" value="1"/>
</dbReference>
<dbReference type="SFLD" id="SFLDG00358">
    <property type="entry name" value="Main_(cytGST)"/>
    <property type="match status" value="1"/>
</dbReference>
<dbReference type="CDD" id="cd03181">
    <property type="entry name" value="GST_C_EF1Bgamma_like"/>
    <property type="match status" value="1"/>
</dbReference>
<dbReference type="InterPro" id="IPR010987">
    <property type="entry name" value="Glutathione-S-Trfase_C-like"/>
</dbReference>
<dbReference type="OrthoDB" id="249703at2759"/>
<dbReference type="STRING" id="4790.A0A0W8DFT4"/>
<dbReference type="InterPro" id="IPR004045">
    <property type="entry name" value="Glutathione_S-Trfase_N"/>
</dbReference>
<dbReference type="Proteomes" id="UP000052943">
    <property type="component" value="Unassembled WGS sequence"/>
</dbReference>
<evidence type="ECO:0000256" key="1">
    <source>
        <dbReference type="ARBA" id="ARBA00022768"/>
    </source>
</evidence>
<evidence type="ECO:0000256" key="3">
    <source>
        <dbReference type="PROSITE-ProRule" id="PRU00519"/>
    </source>
</evidence>
<sequence>MVLKLYTYPGNYRVFKALIAAEFNGIDIELPEFDFAKDIKSKEFKAKTPAGKVPLLETEEGCIFESGAIAKYIARLRADTGLYGKTFFESGQVDAWIDFSAYELEIPLEAWLYPILGWGKFNAAALTKAKDDVKKALQTLENHLHLRTYLVGEQITLADIFIASALVYPFKFVLDKEFRKPYSAVNRWFSTLVNQPEFQAVVGDVPLIDPKKVEHPLAVLNREKPSSLNLDAWKVQYSNTKNLADAMTWFWEHLDTEGYSLWFCDYNYNSENTKMFMTCNAVGGFLQRSEAMRKYAFGVMDVCGAEGSEIIITGCWLFRGDSEKHMIEANPDAEYYTWKKAELNDETKARVAAYWCNEDELEGKPIADSKVFK</sequence>
<dbReference type="GO" id="GO:0003746">
    <property type="term" value="F:translation elongation factor activity"/>
    <property type="evidence" value="ECO:0007669"/>
    <property type="project" value="UniProtKB-UniRule"/>
</dbReference>
<dbReference type="Gene3D" id="3.40.30.10">
    <property type="entry name" value="Glutaredoxin"/>
    <property type="match status" value="1"/>
</dbReference>
<dbReference type="PROSITE" id="PS50405">
    <property type="entry name" value="GST_CTER"/>
    <property type="match status" value="1"/>
</dbReference>
<dbReference type="EMBL" id="LNFO01001099">
    <property type="protein sequence ID" value="KUF95216.1"/>
    <property type="molecule type" value="Genomic_DNA"/>
</dbReference>
<evidence type="ECO:0000256" key="2">
    <source>
        <dbReference type="ARBA" id="ARBA00022917"/>
    </source>
</evidence>
<dbReference type="SUPFAM" id="SSF52833">
    <property type="entry name" value="Thioredoxin-like"/>
    <property type="match status" value="1"/>
</dbReference>
<protein>
    <submittedName>
        <fullName evidence="8">Elongation factor 1-gamma 1</fullName>
    </submittedName>
</protein>
<dbReference type="Pfam" id="PF00043">
    <property type="entry name" value="GST_C"/>
    <property type="match status" value="1"/>
</dbReference>
<gene>
    <name evidence="8" type="ORF">AM587_10009050</name>
</gene>
<dbReference type="PANTHER" id="PTHR43986:SF1">
    <property type="entry name" value="ELONGATION FACTOR 1-GAMMA"/>
    <property type="match status" value="1"/>
</dbReference>
<dbReference type="InterPro" id="IPR050802">
    <property type="entry name" value="EF-GSTs"/>
</dbReference>
<evidence type="ECO:0000259" key="5">
    <source>
        <dbReference type="PROSITE" id="PS50040"/>
    </source>
</evidence>
<dbReference type="InterPro" id="IPR004046">
    <property type="entry name" value="GST_C"/>
</dbReference>
<dbReference type="Pfam" id="PF02798">
    <property type="entry name" value="GST_N"/>
    <property type="match status" value="1"/>
</dbReference>
<dbReference type="CDD" id="cd03044">
    <property type="entry name" value="GST_N_EF1Bgamma"/>
    <property type="match status" value="1"/>
</dbReference>
<keyword evidence="1 3" id="KW-0251">Elongation factor</keyword>
<organism evidence="8 9">
    <name type="scientific">Phytophthora nicotianae</name>
    <name type="common">Potato buckeye rot agent</name>
    <name type="synonym">Phytophthora parasitica</name>
    <dbReference type="NCBI Taxonomy" id="4792"/>
    <lineage>
        <taxon>Eukaryota</taxon>
        <taxon>Sar</taxon>
        <taxon>Stramenopiles</taxon>
        <taxon>Oomycota</taxon>
        <taxon>Peronosporomycetes</taxon>
        <taxon>Peronosporales</taxon>
        <taxon>Peronosporaceae</taxon>
        <taxon>Phytophthora</taxon>
    </lineage>
</organism>
<dbReference type="InterPro" id="IPR036249">
    <property type="entry name" value="Thioredoxin-like_sf"/>
</dbReference>
<feature type="domain" description="GST C-terminal" evidence="7">
    <location>
        <begin position="86"/>
        <end position="219"/>
    </location>
</feature>
<dbReference type="SUPFAM" id="SSF47616">
    <property type="entry name" value="GST C-terminal domain-like"/>
    <property type="match status" value="1"/>
</dbReference>
<proteinExistence type="inferred from homology"/>
<dbReference type="FunFam" id="3.40.30.10:FF:000148">
    <property type="entry name" value="Elongation factor 1B gamma"/>
    <property type="match status" value="1"/>
</dbReference>
<evidence type="ECO:0000313" key="9">
    <source>
        <dbReference type="Proteomes" id="UP000052943"/>
    </source>
</evidence>
<keyword evidence="2 3" id="KW-0648">Protein biosynthesis</keyword>
<dbReference type="SUPFAM" id="SSF89942">
    <property type="entry name" value="eEF1-gamma domain"/>
    <property type="match status" value="1"/>
</dbReference>
<evidence type="ECO:0000256" key="4">
    <source>
        <dbReference type="RuleBase" id="RU003494"/>
    </source>
</evidence>
<dbReference type="PROSITE" id="PS50040">
    <property type="entry name" value="EF1G_C"/>
    <property type="match status" value="1"/>
</dbReference>
<feature type="domain" description="EF-1-gamma C-terminal" evidence="5">
    <location>
        <begin position="213"/>
        <end position="373"/>
    </location>
</feature>
<dbReference type="PROSITE" id="PS50404">
    <property type="entry name" value="GST_NTER"/>
    <property type="match status" value="1"/>
</dbReference>
<dbReference type="GO" id="GO:0005737">
    <property type="term" value="C:cytoplasm"/>
    <property type="evidence" value="ECO:0007669"/>
    <property type="project" value="TreeGrafter"/>
</dbReference>
<reference evidence="8 9" key="1">
    <citation type="submission" date="2015-11" db="EMBL/GenBank/DDBJ databases">
        <title>Genomes and virulence difference between two physiological races of Phytophthora nicotianae.</title>
        <authorList>
            <person name="Liu H."/>
            <person name="Ma X."/>
            <person name="Yu H."/>
            <person name="Fang D."/>
            <person name="Li Y."/>
            <person name="Wang X."/>
            <person name="Wang W."/>
            <person name="Dong Y."/>
            <person name="Xiao B."/>
        </authorList>
    </citation>
    <scope>NUCLEOTIDE SEQUENCE [LARGE SCALE GENOMIC DNA]</scope>
    <source>
        <strain evidence="9">race 0</strain>
    </source>
</reference>
<dbReference type="InterPro" id="IPR036433">
    <property type="entry name" value="EF1B_G_C_sf"/>
</dbReference>
<dbReference type="FunFam" id="3.30.70.1010:FF:000001">
    <property type="entry name" value="Elongation factor 1-gamma 1"/>
    <property type="match status" value="1"/>
</dbReference>
<dbReference type="AlphaFoldDB" id="A0A0W8DFT4"/>
<dbReference type="PANTHER" id="PTHR43986">
    <property type="entry name" value="ELONGATION FACTOR 1-GAMMA"/>
    <property type="match status" value="1"/>
</dbReference>
<dbReference type="InterPro" id="IPR040079">
    <property type="entry name" value="Glutathione_S-Trfase"/>
</dbReference>
<comment type="caution">
    <text evidence="8">The sequence shown here is derived from an EMBL/GenBank/DDBJ whole genome shotgun (WGS) entry which is preliminary data.</text>
</comment>
<dbReference type="GO" id="GO:0005634">
    <property type="term" value="C:nucleus"/>
    <property type="evidence" value="ECO:0007669"/>
    <property type="project" value="TreeGrafter"/>
</dbReference>
<dbReference type="Pfam" id="PF00647">
    <property type="entry name" value="EF1G"/>
    <property type="match status" value="1"/>
</dbReference>